<keyword evidence="2" id="KW-1185">Reference proteome</keyword>
<organism evidence="1 2">
    <name type="scientific">Rhodopseudomonas telluris</name>
    <dbReference type="NCBI Taxonomy" id="644215"/>
    <lineage>
        <taxon>Bacteria</taxon>
        <taxon>Pseudomonadati</taxon>
        <taxon>Pseudomonadota</taxon>
        <taxon>Alphaproteobacteria</taxon>
        <taxon>Hyphomicrobiales</taxon>
        <taxon>Nitrobacteraceae</taxon>
        <taxon>Rhodopseudomonas</taxon>
    </lineage>
</organism>
<protein>
    <submittedName>
        <fullName evidence="1">Cysteine rich repeat-containing protein</fullName>
    </submittedName>
</protein>
<name>A0ABV6EV65_9BRAD</name>
<evidence type="ECO:0000313" key="1">
    <source>
        <dbReference type="EMBL" id="MFC0242110.1"/>
    </source>
</evidence>
<sequence length="100" mass="10622">MRSLMSKSVRRRPVLFYTHDAMVRAALVAALVIAALAVSLSMASAQDRDASRGAAREACKPDYQKFCSTVTPGGGRIKKCLADNFASLSDACKQVVGSAK</sequence>
<dbReference type="InterPro" id="IPR001893">
    <property type="entry name" value="Cys-rich_GLG1_repeat"/>
</dbReference>
<evidence type="ECO:0000313" key="2">
    <source>
        <dbReference type="Proteomes" id="UP001589775"/>
    </source>
</evidence>
<dbReference type="EMBL" id="JBHLWM010000006">
    <property type="protein sequence ID" value="MFC0242110.1"/>
    <property type="molecule type" value="Genomic_DNA"/>
</dbReference>
<comment type="caution">
    <text evidence="1">The sequence shown here is derived from an EMBL/GenBank/DDBJ whole genome shotgun (WGS) entry which is preliminary data.</text>
</comment>
<dbReference type="RefSeq" id="WP_378389751.1">
    <property type="nucleotide sequence ID" value="NZ_JBHLWM010000006.1"/>
</dbReference>
<gene>
    <name evidence="1" type="ORF">ACFFJ6_16580</name>
</gene>
<proteinExistence type="predicted"/>
<dbReference type="Proteomes" id="UP001589775">
    <property type="component" value="Unassembled WGS sequence"/>
</dbReference>
<accession>A0ABV6EV65</accession>
<dbReference type="Pfam" id="PF00839">
    <property type="entry name" value="Cys_rich_FGFR"/>
    <property type="match status" value="1"/>
</dbReference>
<reference evidence="1 2" key="1">
    <citation type="submission" date="2024-09" db="EMBL/GenBank/DDBJ databases">
        <authorList>
            <person name="Sun Q."/>
            <person name="Mori K."/>
        </authorList>
    </citation>
    <scope>NUCLEOTIDE SEQUENCE [LARGE SCALE GENOMIC DNA]</scope>
    <source>
        <strain evidence="1 2">KCTC 23279</strain>
    </source>
</reference>